<reference evidence="2" key="1">
    <citation type="submission" date="2023-12" db="EMBL/GenBank/DDBJ databases">
        <title>Novel species in genus Nocardioides.</title>
        <authorList>
            <person name="Zhou H."/>
        </authorList>
    </citation>
    <scope>NUCLEOTIDE SEQUENCE [LARGE SCALE GENOMIC DNA]</scope>
    <source>
        <strain evidence="2">HM61</strain>
    </source>
</reference>
<organism evidence="1 2">
    <name type="scientific">Nocardioides bizhenqiangii</name>
    <dbReference type="NCBI Taxonomy" id="3095076"/>
    <lineage>
        <taxon>Bacteria</taxon>
        <taxon>Bacillati</taxon>
        <taxon>Actinomycetota</taxon>
        <taxon>Actinomycetes</taxon>
        <taxon>Propionibacteriales</taxon>
        <taxon>Nocardioidaceae</taxon>
        <taxon>Nocardioides</taxon>
    </lineage>
</organism>
<dbReference type="InterPro" id="IPR023393">
    <property type="entry name" value="START-like_dom_sf"/>
</dbReference>
<dbReference type="Gene3D" id="3.30.530.20">
    <property type="match status" value="1"/>
</dbReference>
<dbReference type="RefSeq" id="WP_322455103.1">
    <property type="nucleotide sequence ID" value="NZ_CP141059.1"/>
</dbReference>
<evidence type="ECO:0000313" key="1">
    <source>
        <dbReference type="EMBL" id="WQQ24597.1"/>
    </source>
</evidence>
<gene>
    <name evidence="1" type="ORF">SHK19_11510</name>
</gene>
<proteinExistence type="predicted"/>
<sequence>MFAFVADQTNAPRWQTDLHEVRRLTDGPLGVGSEHEFVRTFAGRRFASRNRFVAFEPDRYVRFEIPSGWISGTASYRTEASRSGATVLISRMEFRVRGPLSLLKPVLSRLLARDSRRDEQRLKSLLEHGDSKV</sequence>
<protein>
    <submittedName>
        <fullName evidence="1">SRPBCC family protein</fullName>
    </submittedName>
</protein>
<dbReference type="SUPFAM" id="SSF55961">
    <property type="entry name" value="Bet v1-like"/>
    <property type="match status" value="1"/>
</dbReference>
<keyword evidence="2" id="KW-1185">Reference proteome</keyword>
<dbReference type="Pfam" id="PF10604">
    <property type="entry name" value="Polyketide_cyc2"/>
    <property type="match status" value="1"/>
</dbReference>
<dbReference type="InterPro" id="IPR019587">
    <property type="entry name" value="Polyketide_cyclase/dehydratase"/>
</dbReference>
<evidence type="ECO:0000313" key="2">
    <source>
        <dbReference type="Proteomes" id="UP001327225"/>
    </source>
</evidence>
<name>A0ABZ0ZJF0_9ACTN</name>
<dbReference type="Proteomes" id="UP001327225">
    <property type="component" value="Chromosome"/>
</dbReference>
<accession>A0ABZ0ZJF0</accession>
<dbReference type="EMBL" id="CP141059">
    <property type="protein sequence ID" value="WQQ24597.1"/>
    <property type="molecule type" value="Genomic_DNA"/>
</dbReference>